<gene>
    <name evidence="4" type="ORF">Mco01_66390</name>
</gene>
<dbReference type="Pfam" id="PF13490">
    <property type="entry name" value="zf-HC2"/>
    <property type="match status" value="1"/>
</dbReference>
<evidence type="ECO:0000256" key="2">
    <source>
        <dbReference type="ARBA" id="ARBA00023163"/>
    </source>
</evidence>
<evidence type="ECO:0000313" key="4">
    <source>
        <dbReference type="EMBL" id="GIH43639.1"/>
    </source>
</evidence>
<sequence>MSASSPHFDVAAYALGVLDDDETEAFERHLDGCAQCRAELLENQELPGLLDALKSDSVSPERTRP</sequence>
<accession>A0ABQ4G992</accession>
<keyword evidence="1" id="KW-0805">Transcription regulation</keyword>
<proteinExistence type="predicted"/>
<dbReference type="InterPro" id="IPR041916">
    <property type="entry name" value="Anti_sigma_zinc_sf"/>
</dbReference>
<evidence type="ECO:0000256" key="1">
    <source>
        <dbReference type="ARBA" id="ARBA00023015"/>
    </source>
</evidence>
<keyword evidence="2" id="KW-0804">Transcription</keyword>
<feature type="domain" description="Putative zinc-finger" evidence="3">
    <location>
        <begin position="11"/>
        <end position="37"/>
    </location>
</feature>
<evidence type="ECO:0000313" key="5">
    <source>
        <dbReference type="Proteomes" id="UP000603904"/>
    </source>
</evidence>
<reference evidence="4 5" key="1">
    <citation type="submission" date="2021-01" db="EMBL/GenBank/DDBJ databases">
        <title>Whole genome shotgun sequence of Microbispora corallina NBRC 16416.</title>
        <authorList>
            <person name="Komaki H."/>
            <person name="Tamura T."/>
        </authorList>
    </citation>
    <scope>NUCLEOTIDE SEQUENCE [LARGE SCALE GENOMIC DNA]</scope>
    <source>
        <strain evidence="4 5">NBRC 16416</strain>
    </source>
</reference>
<keyword evidence="5" id="KW-1185">Reference proteome</keyword>
<dbReference type="EMBL" id="BOOC01000042">
    <property type="protein sequence ID" value="GIH43639.1"/>
    <property type="molecule type" value="Genomic_DNA"/>
</dbReference>
<dbReference type="InterPro" id="IPR027383">
    <property type="entry name" value="Znf_put"/>
</dbReference>
<protein>
    <recommendedName>
        <fullName evidence="3">Putative zinc-finger domain-containing protein</fullName>
    </recommendedName>
</protein>
<evidence type="ECO:0000259" key="3">
    <source>
        <dbReference type="Pfam" id="PF13490"/>
    </source>
</evidence>
<name>A0ABQ4G992_9ACTN</name>
<organism evidence="4 5">
    <name type="scientific">Microbispora corallina</name>
    <dbReference type="NCBI Taxonomy" id="83302"/>
    <lineage>
        <taxon>Bacteria</taxon>
        <taxon>Bacillati</taxon>
        <taxon>Actinomycetota</taxon>
        <taxon>Actinomycetes</taxon>
        <taxon>Streptosporangiales</taxon>
        <taxon>Streptosporangiaceae</taxon>
        <taxon>Microbispora</taxon>
    </lineage>
</organism>
<comment type="caution">
    <text evidence="4">The sequence shown here is derived from an EMBL/GenBank/DDBJ whole genome shotgun (WGS) entry which is preliminary data.</text>
</comment>
<dbReference type="RefSeq" id="WP_036327837.1">
    <property type="nucleotide sequence ID" value="NZ_BAAAGP010000032.1"/>
</dbReference>
<dbReference type="Gene3D" id="1.10.10.1320">
    <property type="entry name" value="Anti-sigma factor, zinc-finger domain"/>
    <property type="match status" value="1"/>
</dbReference>
<dbReference type="Proteomes" id="UP000603904">
    <property type="component" value="Unassembled WGS sequence"/>
</dbReference>